<sequence>MLSLCSYADELCGLCGDYNGSPSDDFRTREGKLVKGVNDFGNSWNVDDNCTKTDSDVDPECTEEETDKYEGPAYCGILVDPFGPFAACHYKIDPMSFFNDCVYDMCELDGSKTELCDALEAYVNECQQRNITIDSW</sequence>
<reference evidence="5" key="2">
    <citation type="journal article" date="2007" name="PLoS Biol.">
        <title>Survey sequencing and comparative analysis of the elephant shark (Callorhinchus milii) genome.</title>
        <authorList>
            <person name="Venkatesh B."/>
            <person name="Kirkness E.F."/>
            <person name="Loh Y.H."/>
            <person name="Halpern A.L."/>
            <person name="Lee A.P."/>
            <person name="Johnson J."/>
            <person name="Dandona N."/>
            <person name="Viswanathan L.D."/>
            <person name="Tay A."/>
            <person name="Venter J.C."/>
            <person name="Strausberg R.L."/>
            <person name="Brenner S."/>
        </authorList>
    </citation>
    <scope>NUCLEOTIDE SEQUENCE [LARGE SCALE GENOMIC DNA]</scope>
</reference>
<reference evidence="5" key="1">
    <citation type="journal article" date="2006" name="Science">
        <title>Ancient noncoding elements conserved in the human genome.</title>
        <authorList>
            <person name="Venkatesh B."/>
            <person name="Kirkness E.F."/>
            <person name="Loh Y.H."/>
            <person name="Halpern A.L."/>
            <person name="Lee A.P."/>
            <person name="Johnson J."/>
            <person name="Dandona N."/>
            <person name="Viswanathan L.D."/>
            <person name="Tay A."/>
            <person name="Venter J.C."/>
            <person name="Strausberg R.L."/>
            <person name="Brenner S."/>
        </authorList>
    </citation>
    <scope>NUCLEOTIDE SEQUENCE [LARGE SCALE GENOMIC DNA]</scope>
</reference>
<dbReference type="InterPro" id="IPR001846">
    <property type="entry name" value="VWF_type-D"/>
</dbReference>
<dbReference type="PROSITE" id="PS51233">
    <property type="entry name" value="VWFD"/>
    <property type="match status" value="1"/>
</dbReference>
<evidence type="ECO:0000313" key="5">
    <source>
        <dbReference type="Proteomes" id="UP000314986"/>
    </source>
</evidence>
<feature type="domain" description="VWFD" evidence="3">
    <location>
        <begin position="1"/>
        <end position="51"/>
    </location>
</feature>
<keyword evidence="2" id="KW-0325">Glycoprotein</keyword>
<protein>
    <submittedName>
        <fullName evidence="4">Zonadhesin-like</fullName>
    </submittedName>
</protein>
<dbReference type="Proteomes" id="UP000314986">
    <property type="component" value="Unassembled WGS sequence"/>
</dbReference>
<reference evidence="4" key="4">
    <citation type="submission" date="2025-08" db="UniProtKB">
        <authorList>
            <consortium name="Ensembl"/>
        </authorList>
    </citation>
    <scope>IDENTIFICATION</scope>
</reference>
<dbReference type="GeneTree" id="ENSGT00940000156850"/>
<dbReference type="InterPro" id="IPR014853">
    <property type="entry name" value="VWF/SSPO/ZAN-like_Cys-rich_dom"/>
</dbReference>
<dbReference type="Pfam" id="PF08742">
    <property type="entry name" value="C8"/>
    <property type="match status" value="1"/>
</dbReference>
<evidence type="ECO:0000256" key="2">
    <source>
        <dbReference type="ARBA" id="ARBA00023180"/>
    </source>
</evidence>
<reference evidence="4" key="5">
    <citation type="submission" date="2025-09" db="UniProtKB">
        <authorList>
            <consortium name="Ensembl"/>
        </authorList>
    </citation>
    <scope>IDENTIFICATION</scope>
</reference>
<dbReference type="InterPro" id="IPR050780">
    <property type="entry name" value="Mucin_vWF_Thrombospondin_sf"/>
</dbReference>
<evidence type="ECO:0000313" key="4">
    <source>
        <dbReference type="Ensembl" id="ENSCMIP00000027961.1"/>
    </source>
</evidence>
<keyword evidence="5" id="KW-1185">Reference proteome</keyword>
<dbReference type="GO" id="GO:0005615">
    <property type="term" value="C:extracellular space"/>
    <property type="evidence" value="ECO:0007669"/>
    <property type="project" value="TreeGrafter"/>
</dbReference>
<organism evidence="4 5">
    <name type="scientific">Callorhinchus milii</name>
    <name type="common">Ghost shark</name>
    <dbReference type="NCBI Taxonomy" id="7868"/>
    <lineage>
        <taxon>Eukaryota</taxon>
        <taxon>Metazoa</taxon>
        <taxon>Chordata</taxon>
        <taxon>Craniata</taxon>
        <taxon>Vertebrata</taxon>
        <taxon>Chondrichthyes</taxon>
        <taxon>Holocephali</taxon>
        <taxon>Chimaeriformes</taxon>
        <taxon>Callorhinchidae</taxon>
        <taxon>Callorhinchus</taxon>
    </lineage>
</organism>
<dbReference type="PANTHER" id="PTHR11339">
    <property type="entry name" value="EXTRACELLULAR MATRIX GLYCOPROTEIN RELATED"/>
    <property type="match status" value="1"/>
</dbReference>
<keyword evidence="1" id="KW-1015">Disulfide bond</keyword>
<dbReference type="GO" id="GO:0031012">
    <property type="term" value="C:extracellular matrix"/>
    <property type="evidence" value="ECO:0007669"/>
    <property type="project" value="TreeGrafter"/>
</dbReference>
<dbReference type="SMART" id="SM00832">
    <property type="entry name" value="C8"/>
    <property type="match status" value="1"/>
</dbReference>
<evidence type="ECO:0000259" key="3">
    <source>
        <dbReference type="PROSITE" id="PS51233"/>
    </source>
</evidence>
<dbReference type="AlphaFoldDB" id="A0A4W3IKE4"/>
<reference evidence="5" key="3">
    <citation type="journal article" date="2014" name="Nature">
        <title>Elephant shark genome provides unique insights into gnathostome evolution.</title>
        <authorList>
            <consortium name="International Elephant Shark Genome Sequencing Consortium"/>
            <person name="Venkatesh B."/>
            <person name="Lee A.P."/>
            <person name="Ravi V."/>
            <person name="Maurya A.K."/>
            <person name="Lian M.M."/>
            <person name="Swann J.B."/>
            <person name="Ohta Y."/>
            <person name="Flajnik M.F."/>
            <person name="Sutoh Y."/>
            <person name="Kasahara M."/>
            <person name="Hoon S."/>
            <person name="Gangu V."/>
            <person name="Roy S.W."/>
            <person name="Irimia M."/>
            <person name="Korzh V."/>
            <person name="Kondrychyn I."/>
            <person name="Lim Z.W."/>
            <person name="Tay B.H."/>
            <person name="Tohari S."/>
            <person name="Kong K.W."/>
            <person name="Ho S."/>
            <person name="Lorente-Galdos B."/>
            <person name="Quilez J."/>
            <person name="Marques-Bonet T."/>
            <person name="Raney B.J."/>
            <person name="Ingham P.W."/>
            <person name="Tay A."/>
            <person name="Hillier L.W."/>
            <person name="Minx P."/>
            <person name="Boehm T."/>
            <person name="Wilson R.K."/>
            <person name="Brenner S."/>
            <person name="Warren W.C."/>
        </authorList>
    </citation>
    <scope>NUCLEOTIDE SEQUENCE [LARGE SCALE GENOMIC DNA]</scope>
</reference>
<dbReference type="PANTHER" id="PTHR11339:SF373">
    <property type="entry name" value="VWFD DOMAIN-CONTAINING PROTEIN"/>
    <property type="match status" value="1"/>
</dbReference>
<dbReference type="Pfam" id="PF00094">
    <property type="entry name" value="VWD"/>
    <property type="match status" value="1"/>
</dbReference>
<proteinExistence type="predicted"/>
<name>A0A4W3IKE4_CALMI</name>
<dbReference type="Ensembl" id="ENSCMIT00000028402.1">
    <property type="protein sequence ID" value="ENSCMIP00000027961.1"/>
    <property type="gene ID" value="ENSCMIG00000012158.1"/>
</dbReference>
<evidence type="ECO:0000256" key="1">
    <source>
        <dbReference type="ARBA" id="ARBA00023157"/>
    </source>
</evidence>
<accession>A0A4W3IKE4</accession>